<comment type="caution">
    <text evidence="3">The sequence shown here is derived from an EMBL/GenBank/DDBJ whole genome shotgun (WGS) entry which is preliminary data.</text>
</comment>
<dbReference type="SUPFAM" id="SSF52172">
    <property type="entry name" value="CheY-like"/>
    <property type="match status" value="1"/>
</dbReference>
<gene>
    <name evidence="3" type="ORF">HNP84_000696</name>
</gene>
<keyword evidence="3" id="KW-0238">DNA-binding</keyword>
<dbReference type="GO" id="GO:0000160">
    <property type="term" value="P:phosphorelay signal transduction system"/>
    <property type="evidence" value="ECO:0007669"/>
    <property type="project" value="InterPro"/>
</dbReference>
<organism evidence="3 4">
    <name type="scientific">Thermocatellispora tengchongensis</name>
    <dbReference type="NCBI Taxonomy" id="1073253"/>
    <lineage>
        <taxon>Bacteria</taxon>
        <taxon>Bacillati</taxon>
        <taxon>Actinomycetota</taxon>
        <taxon>Actinomycetes</taxon>
        <taxon>Streptosporangiales</taxon>
        <taxon>Streptosporangiaceae</taxon>
        <taxon>Thermocatellispora</taxon>
    </lineage>
</organism>
<dbReference type="AlphaFoldDB" id="A0A840NTV9"/>
<reference evidence="3 4" key="1">
    <citation type="submission" date="2020-08" db="EMBL/GenBank/DDBJ databases">
        <title>Genomic Encyclopedia of Type Strains, Phase IV (KMG-IV): sequencing the most valuable type-strain genomes for metagenomic binning, comparative biology and taxonomic classification.</title>
        <authorList>
            <person name="Goeker M."/>
        </authorList>
    </citation>
    <scope>NUCLEOTIDE SEQUENCE [LARGE SCALE GENOMIC DNA]</scope>
    <source>
        <strain evidence="3 4">DSM 45615</strain>
    </source>
</reference>
<proteinExistence type="predicted"/>
<evidence type="ECO:0000256" key="1">
    <source>
        <dbReference type="PROSITE-ProRule" id="PRU00169"/>
    </source>
</evidence>
<feature type="domain" description="Response regulatory" evidence="2">
    <location>
        <begin position="3"/>
        <end position="93"/>
    </location>
</feature>
<dbReference type="Proteomes" id="UP000578449">
    <property type="component" value="Unassembled WGS sequence"/>
</dbReference>
<comment type="caution">
    <text evidence="1">Lacks conserved residue(s) required for the propagation of feature annotation.</text>
</comment>
<protein>
    <submittedName>
        <fullName evidence="3">DNA-binding NarL/FixJ family response regulator</fullName>
    </submittedName>
</protein>
<dbReference type="GO" id="GO:0003677">
    <property type="term" value="F:DNA binding"/>
    <property type="evidence" value="ECO:0007669"/>
    <property type="project" value="UniProtKB-KW"/>
</dbReference>
<accession>A0A840NTV9</accession>
<sequence length="93" mass="10381">MISVLIVDDQDLVRLGLRTLVESEDDLAFAGEAADGLAAVQRARELRPDVVHITELGVIMGLTCGFIPTRRRFRRLGPWLARGFPAHSRWSEP</sequence>
<evidence type="ECO:0000259" key="2">
    <source>
        <dbReference type="PROSITE" id="PS50110"/>
    </source>
</evidence>
<evidence type="ECO:0000313" key="3">
    <source>
        <dbReference type="EMBL" id="MBB5131008.1"/>
    </source>
</evidence>
<keyword evidence="4" id="KW-1185">Reference proteome</keyword>
<dbReference type="RefSeq" id="WP_221335752.1">
    <property type="nucleotide sequence ID" value="NZ_BAABIX010000013.1"/>
</dbReference>
<dbReference type="InterPro" id="IPR011006">
    <property type="entry name" value="CheY-like_superfamily"/>
</dbReference>
<name>A0A840NTV9_9ACTN</name>
<dbReference type="Gene3D" id="3.40.50.2300">
    <property type="match status" value="1"/>
</dbReference>
<evidence type="ECO:0000313" key="4">
    <source>
        <dbReference type="Proteomes" id="UP000578449"/>
    </source>
</evidence>
<dbReference type="PROSITE" id="PS50110">
    <property type="entry name" value="RESPONSE_REGULATORY"/>
    <property type="match status" value="1"/>
</dbReference>
<dbReference type="EMBL" id="JACHGN010000001">
    <property type="protein sequence ID" value="MBB5131008.1"/>
    <property type="molecule type" value="Genomic_DNA"/>
</dbReference>
<dbReference type="InterPro" id="IPR001789">
    <property type="entry name" value="Sig_transdc_resp-reg_receiver"/>
</dbReference>